<accession>A0A3G9JY70</accession>
<feature type="transmembrane region" description="Helical" evidence="7">
    <location>
        <begin position="126"/>
        <end position="144"/>
    </location>
</feature>
<evidence type="ECO:0000256" key="2">
    <source>
        <dbReference type="ARBA" id="ARBA00007362"/>
    </source>
</evidence>
<reference evidence="10" key="1">
    <citation type="submission" date="2018-11" db="EMBL/GenBank/DDBJ databases">
        <title>Comparative genomics of Parolsenella catena and Libanicoccus massiliensis: Reclassification of Libanicoccus massiliensis as Parolsenella massiliensis comb. nov.</title>
        <authorList>
            <person name="Sakamoto M."/>
            <person name="Ikeyama N."/>
            <person name="Murakami T."/>
            <person name="Mori H."/>
            <person name="Yuki M."/>
            <person name="Ohkuma M."/>
        </authorList>
    </citation>
    <scope>NUCLEOTIDE SEQUENCE [LARGE SCALE GENOMIC DNA]</scope>
    <source>
        <strain evidence="10">JCM 31932</strain>
    </source>
</reference>
<feature type="transmembrane region" description="Helical" evidence="7">
    <location>
        <begin position="150"/>
        <end position="169"/>
    </location>
</feature>
<evidence type="ECO:0000313" key="9">
    <source>
        <dbReference type="EMBL" id="BBH50437.1"/>
    </source>
</evidence>
<protein>
    <submittedName>
        <fullName evidence="9">Multidrug transporter</fullName>
    </submittedName>
</protein>
<dbReference type="GO" id="GO:0005886">
    <property type="term" value="C:plasma membrane"/>
    <property type="evidence" value="ECO:0007669"/>
    <property type="project" value="UniProtKB-SubCell"/>
</dbReference>
<keyword evidence="6 7" id="KW-0472">Membrane</keyword>
<comment type="similarity">
    <text evidence="2">Belongs to the EamA transporter family.</text>
</comment>
<evidence type="ECO:0000256" key="6">
    <source>
        <dbReference type="ARBA" id="ARBA00023136"/>
    </source>
</evidence>
<keyword evidence="5 7" id="KW-1133">Transmembrane helix</keyword>
<dbReference type="SUPFAM" id="SSF103481">
    <property type="entry name" value="Multidrug resistance efflux transporter EmrE"/>
    <property type="match status" value="2"/>
</dbReference>
<dbReference type="Proteomes" id="UP000273154">
    <property type="component" value="Chromosome"/>
</dbReference>
<evidence type="ECO:0000259" key="8">
    <source>
        <dbReference type="Pfam" id="PF00892"/>
    </source>
</evidence>
<evidence type="ECO:0000256" key="1">
    <source>
        <dbReference type="ARBA" id="ARBA00004651"/>
    </source>
</evidence>
<dbReference type="RefSeq" id="WP_126422263.1">
    <property type="nucleotide sequence ID" value="NZ_AP019367.1"/>
</dbReference>
<feature type="transmembrane region" description="Helical" evidence="7">
    <location>
        <begin position="12"/>
        <end position="32"/>
    </location>
</feature>
<dbReference type="InterPro" id="IPR037185">
    <property type="entry name" value="EmrE-like"/>
</dbReference>
<keyword evidence="4 7" id="KW-0812">Transmembrane</keyword>
<sequence length="305" mass="31340">MAQRQGKGLGRGAADALLAVIACAWGSSYLLMKVGTGAVPPFSLIALRFGIAFVVVAAIFSRRLAKTRVSTLVRAAVLGALMFALFGFLMTGIVQTSASNAGFLTSLAVVFVPVINAVVRRRAPGARMTAGVAVTLLGIALLSLHGSLTLSPGDALCVMGSIFYALFIVATDRLSAKEDPLLLGVWQLGFAALFGLVATNLFEAPALPADPVHWGAVLGLALVCSAFGFVAQPVAQRATTAEHAALLFALEPVSSAVLAFVFLGETLDARGMLGAVLVIAGVLVASLPARRRSAISPSPETGVRA</sequence>
<dbReference type="PANTHER" id="PTHR42920">
    <property type="entry name" value="OS03G0707200 PROTEIN-RELATED"/>
    <property type="match status" value="1"/>
</dbReference>
<dbReference type="OrthoDB" id="3182968at2"/>
<feature type="transmembrane region" description="Helical" evidence="7">
    <location>
        <begin position="38"/>
        <end position="60"/>
    </location>
</feature>
<organism evidence="9 10">
    <name type="scientific">Parolsenella catena</name>
    <dbReference type="NCBI Taxonomy" id="2003188"/>
    <lineage>
        <taxon>Bacteria</taxon>
        <taxon>Bacillati</taxon>
        <taxon>Actinomycetota</taxon>
        <taxon>Coriobacteriia</taxon>
        <taxon>Coriobacteriales</taxon>
        <taxon>Atopobiaceae</taxon>
        <taxon>Parolsenella</taxon>
    </lineage>
</organism>
<keyword evidence="10" id="KW-1185">Reference proteome</keyword>
<evidence type="ECO:0000256" key="7">
    <source>
        <dbReference type="SAM" id="Phobius"/>
    </source>
</evidence>
<proteinExistence type="inferred from homology"/>
<evidence type="ECO:0000256" key="5">
    <source>
        <dbReference type="ARBA" id="ARBA00022989"/>
    </source>
</evidence>
<dbReference type="GeneID" id="88849157"/>
<feature type="transmembrane region" description="Helical" evidence="7">
    <location>
        <begin position="244"/>
        <end position="263"/>
    </location>
</feature>
<feature type="domain" description="EamA" evidence="8">
    <location>
        <begin position="152"/>
        <end position="286"/>
    </location>
</feature>
<comment type="subcellular location">
    <subcellularLocation>
        <location evidence="1">Cell membrane</location>
        <topology evidence="1">Multi-pass membrane protein</topology>
    </subcellularLocation>
</comment>
<dbReference type="Gene3D" id="1.10.3730.20">
    <property type="match status" value="1"/>
</dbReference>
<feature type="transmembrane region" description="Helical" evidence="7">
    <location>
        <begin position="214"/>
        <end position="232"/>
    </location>
</feature>
<feature type="transmembrane region" description="Helical" evidence="7">
    <location>
        <begin position="100"/>
        <end position="119"/>
    </location>
</feature>
<dbReference type="PANTHER" id="PTHR42920:SF5">
    <property type="entry name" value="EAMA DOMAIN-CONTAINING PROTEIN"/>
    <property type="match status" value="1"/>
</dbReference>
<evidence type="ECO:0000313" key="10">
    <source>
        <dbReference type="Proteomes" id="UP000273154"/>
    </source>
</evidence>
<evidence type="ECO:0000256" key="3">
    <source>
        <dbReference type="ARBA" id="ARBA00022475"/>
    </source>
</evidence>
<feature type="transmembrane region" description="Helical" evidence="7">
    <location>
        <begin position="72"/>
        <end position="94"/>
    </location>
</feature>
<dbReference type="InterPro" id="IPR000620">
    <property type="entry name" value="EamA_dom"/>
</dbReference>
<keyword evidence="3" id="KW-1003">Cell membrane</keyword>
<feature type="transmembrane region" description="Helical" evidence="7">
    <location>
        <begin position="269"/>
        <end position="289"/>
    </location>
</feature>
<dbReference type="Pfam" id="PF00892">
    <property type="entry name" value="EamA"/>
    <property type="match status" value="2"/>
</dbReference>
<evidence type="ECO:0000256" key="4">
    <source>
        <dbReference type="ARBA" id="ARBA00022692"/>
    </source>
</evidence>
<dbReference type="KEGG" id="pcat:Pcatena_10240"/>
<dbReference type="AlphaFoldDB" id="A0A3G9JY70"/>
<gene>
    <name evidence="9" type="ORF">Pcatena_10240</name>
</gene>
<feature type="transmembrane region" description="Helical" evidence="7">
    <location>
        <begin position="181"/>
        <end position="202"/>
    </location>
</feature>
<feature type="domain" description="EamA" evidence="8">
    <location>
        <begin position="17"/>
        <end position="143"/>
    </location>
</feature>
<dbReference type="InterPro" id="IPR051258">
    <property type="entry name" value="Diverse_Substrate_Transporter"/>
</dbReference>
<name>A0A3G9JY70_9ACTN</name>
<dbReference type="EMBL" id="AP019367">
    <property type="protein sequence ID" value="BBH50437.1"/>
    <property type="molecule type" value="Genomic_DNA"/>
</dbReference>